<sequence length="39" mass="4279">ATSGLKELERGNYQGNFSGPMHLIQCFSCSIQFGIPCED</sequence>
<gene>
    <name evidence="1" type="ORF">S12H4_55581</name>
</gene>
<name>X1VVJ2_9ZZZZ</name>
<proteinExistence type="predicted"/>
<protein>
    <submittedName>
        <fullName evidence="1">Uncharacterized protein</fullName>
    </submittedName>
</protein>
<accession>X1VVJ2</accession>
<feature type="non-terminal residue" evidence="1">
    <location>
        <position position="1"/>
    </location>
</feature>
<comment type="caution">
    <text evidence="1">The sequence shown here is derived from an EMBL/GenBank/DDBJ whole genome shotgun (WGS) entry which is preliminary data.</text>
</comment>
<organism evidence="1">
    <name type="scientific">marine sediment metagenome</name>
    <dbReference type="NCBI Taxonomy" id="412755"/>
    <lineage>
        <taxon>unclassified sequences</taxon>
        <taxon>metagenomes</taxon>
        <taxon>ecological metagenomes</taxon>
    </lineage>
</organism>
<evidence type="ECO:0000313" key="1">
    <source>
        <dbReference type="EMBL" id="GAJ22036.1"/>
    </source>
</evidence>
<dbReference type="AlphaFoldDB" id="X1VVJ2"/>
<dbReference type="EMBL" id="BARW01035669">
    <property type="protein sequence ID" value="GAJ22036.1"/>
    <property type="molecule type" value="Genomic_DNA"/>
</dbReference>
<reference evidence="1" key="1">
    <citation type="journal article" date="2014" name="Front. Microbiol.">
        <title>High frequency of phylogenetically diverse reductive dehalogenase-homologous genes in deep subseafloor sedimentary metagenomes.</title>
        <authorList>
            <person name="Kawai M."/>
            <person name="Futagami T."/>
            <person name="Toyoda A."/>
            <person name="Takaki Y."/>
            <person name="Nishi S."/>
            <person name="Hori S."/>
            <person name="Arai W."/>
            <person name="Tsubouchi T."/>
            <person name="Morono Y."/>
            <person name="Uchiyama I."/>
            <person name="Ito T."/>
            <person name="Fujiyama A."/>
            <person name="Inagaki F."/>
            <person name="Takami H."/>
        </authorList>
    </citation>
    <scope>NUCLEOTIDE SEQUENCE</scope>
    <source>
        <strain evidence="1">Expedition CK06-06</strain>
    </source>
</reference>